<protein>
    <submittedName>
        <fullName evidence="1">Uncharacterized protein</fullName>
    </submittedName>
</protein>
<evidence type="ECO:0000313" key="2">
    <source>
        <dbReference type="Proteomes" id="UP000307874"/>
    </source>
</evidence>
<name>A0A5C4JS92_9HYPH</name>
<dbReference type="EMBL" id="VCLB01000004">
    <property type="protein sequence ID" value="TNB48335.1"/>
    <property type="molecule type" value="Genomic_DNA"/>
</dbReference>
<dbReference type="OrthoDB" id="7916800at2"/>
<dbReference type="AlphaFoldDB" id="A0A5C4JS92"/>
<evidence type="ECO:0000313" key="1">
    <source>
        <dbReference type="EMBL" id="TNB48335.1"/>
    </source>
</evidence>
<dbReference type="Proteomes" id="UP000307874">
    <property type="component" value="Unassembled WGS sequence"/>
</dbReference>
<organism evidence="1 2">
    <name type="scientific">Martelella lutilitoris</name>
    <dbReference type="NCBI Taxonomy" id="2583532"/>
    <lineage>
        <taxon>Bacteria</taxon>
        <taxon>Pseudomonadati</taxon>
        <taxon>Pseudomonadota</taxon>
        <taxon>Alphaproteobacteria</taxon>
        <taxon>Hyphomicrobiales</taxon>
        <taxon>Aurantimonadaceae</taxon>
        <taxon>Martelella</taxon>
    </lineage>
</organism>
<gene>
    <name evidence="1" type="ORF">FF124_08360</name>
</gene>
<reference evidence="1 2" key="2">
    <citation type="submission" date="2019-06" db="EMBL/GenBank/DDBJ databases">
        <title>Martelella lutilitoris sp. nov., isolated from a tidal mudflat.</title>
        <authorList>
            <person name="Kim Y.-J."/>
        </authorList>
    </citation>
    <scope>NUCLEOTIDE SEQUENCE [LARGE SCALE GENOMIC DNA]</scope>
    <source>
        <strain evidence="1 2">GH2-6</strain>
    </source>
</reference>
<proteinExistence type="predicted"/>
<comment type="caution">
    <text evidence="1">The sequence shown here is derived from an EMBL/GenBank/DDBJ whole genome shotgun (WGS) entry which is preliminary data.</text>
</comment>
<keyword evidence="2" id="KW-1185">Reference proteome</keyword>
<sequence>MPANISGNDNDRRLTEDEIIYIRQILGQLRRLSDKEGTEILCYLIDMAYLEAGEVQSQLITKFRDR</sequence>
<accession>A0A5C4JS92</accession>
<reference evidence="1 2" key="1">
    <citation type="submission" date="2019-05" db="EMBL/GenBank/DDBJ databases">
        <authorList>
            <person name="Lee S.D."/>
        </authorList>
    </citation>
    <scope>NUCLEOTIDE SEQUENCE [LARGE SCALE GENOMIC DNA]</scope>
    <source>
        <strain evidence="1 2">GH2-6</strain>
    </source>
</reference>